<evidence type="ECO:0000256" key="4">
    <source>
        <dbReference type="ARBA" id="ARBA00023136"/>
    </source>
</evidence>
<dbReference type="Pfam" id="PF09685">
    <property type="entry name" value="MamF_MmsF"/>
    <property type="match status" value="1"/>
</dbReference>
<dbReference type="RefSeq" id="WP_091210510.1">
    <property type="nucleotide sequence ID" value="NZ_FOCL01000003.1"/>
</dbReference>
<organism evidence="6 7">
    <name type="scientific">Mucilaginibacter gossypiicola</name>
    <dbReference type="NCBI Taxonomy" id="551995"/>
    <lineage>
        <taxon>Bacteria</taxon>
        <taxon>Pseudomonadati</taxon>
        <taxon>Bacteroidota</taxon>
        <taxon>Sphingobacteriia</taxon>
        <taxon>Sphingobacteriales</taxon>
        <taxon>Sphingobacteriaceae</taxon>
        <taxon>Mucilaginibacter</taxon>
    </lineage>
</organism>
<feature type="transmembrane region" description="Helical" evidence="5">
    <location>
        <begin position="77"/>
        <end position="101"/>
    </location>
</feature>
<dbReference type="InterPro" id="IPR019109">
    <property type="entry name" value="MamF_MmsF"/>
</dbReference>
<reference evidence="7" key="1">
    <citation type="submission" date="2016-10" db="EMBL/GenBank/DDBJ databases">
        <authorList>
            <person name="Varghese N."/>
            <person name="Submissions S."/>
        </authorList>
    </citation>
    <scope>NUCLEOTIDE SEQUENCE [LARGE SCALE GENOMIC DNA]</scope>
    <source>
        <strain evidence="7">Gh-48</strain>
    </source>
</reference>
<keyword evidence="3 5" id="KW-1133">Transmembrane helix</keyword>
<proteinExistence type="predicted"/>
<comment type="subcellular location">
    <subcellularLocation>
        <location evidence="1">Membrane</location>
        <topology evidence="1">Multi-pass membrane protein</topology>
    </subcellularLocation>
</comment>
<sequence length="122" mass="13487">MENYKPTTDDGKTAGIISYLTLIGWLIAYFALYTNNKTPLAAYQLRQTLLFHLASILVSWVAGFIIGLAFITSGVFIGVSIIWIIRLGFFVIWIIGFIGAINGERKPMPLIGEPAQNMFSGI</sequence>
<evidence type="ECO:0000313" key="6">
    <source>
        <dbReference type="EMBL" id="SEN43834.1"/>
    </source>
</evidence>
<dbReference type="EMBL" id="FOCL01000003">
    <property type="protein sequence ID" value="SEN43834.1"/>
    <property type="molecule type" value="Genomic_DNA"/>
</dbReference>
<keyword evidence="4 5" id="KW-0472">Membrane</keyword>
<feature type="transmembrane region" description="Helical" evidence="5">
    <location>
        <begin position="48"/>
        <end position="71"/>
    </location>
</feature>
<name>A0A1H8GJB6_9SPHI</name>
<evidence type="ECO:0000256" key="5">
    <source>
        <dbReference type="SAM" id="Phobius"/>
    </source>
</evidence>
<dbReference type="AlphaFoldDB" id="A0A1H8GJB6"/>
<keyword evidence="7" id="KW-1185">Reference proteome</keyword>
<evidence type="ECO:0000256" key="3">
    <source>
        <dbReference type="ARBA" id="ARBA00022989"/>
    </source>
</evidence>
<evidence type="ECO:0000256" key="2">
    <source>
        <dbReference type="ARBA" id="ARBA00022692"/>
    </source>
</evidence>
<gene>
    <name evidence="6" type="ORF">SAMN05192574_103160</name>
</gene>
<feature type="transmembrane region" description="Helical" evidence="5">
    <location>
        <begin position="16"/>
        <end position="36"/>
    </location>
</feature>
<dbReference type="OrthoDB" id="6400719at2"/>
<keyword evidence="2 5" id="KW-0812">Transmembrane</keyword>
<evidence type="ECO:0000313" key="7">
    <source>
        <dbReference type="Proteomes" id="UP000198942"/>
    </source>
</evidence>
<dbReference type="STRING" id="551995.SAMN05192574_103160"/>
<protein>
    <submittedName>
        <fullName evidence="6">Uncharacterized membrane protein</fullName>
    </submittedName>
</protein>
<dbReference type="Proteomes" id="UP000198942">
    <property type="component" value="Unassembled WGS sequence"/>
</dbReference>
<evidence type="ECO:0000256" key="1">
    <source>
        <dbReference type="ARBA" id="ARBA00004141"/>
    </source>
</evidence>
<accession>A0A1H8GJB6</accession>